<accession>A0A1F5G4J4</accession>
<evidence type="ECO:0000313" key="3">
    <source>
        <dbReference type="EMBL" id="OGD86796.1"/>
    </source>
</evidence>
<evidence type="ECO:0000256" key="1">
    <source>
        <dbReference type="ARBA" id="ARBA00007435"/>
    </source>
</evidence>
<protein>
    <submittedName>
        <fullName evidence="3">GIY-YIG nuclease</fullName>
    </submittedName>
</protein>
<dbReference type="SUPFAM" id="SSF82771">
    <property type="entry name" value="GIY-YIG endonuclease"/>
    <property type="match status" value="1"/>
</dbReference>
<evidence type="ECO:0000259" key="2">
    <source>
        <dbReference type="PROSITE" id="PS50164"/>
    </source>
</evidence>
<comment type="similarity">
    <text evidence="1">Belongs to the UPF0213 family.</text>
</comment>
<sequence>MRDPVSKMYWIYILARKRNGTLYIGITSNLIKRVWEHKNDVSEGFTKKYKVHTLVYFESTSDINSAIKREKQLKKWRRKWKLKLIEKMNPTWKELYEEL</sequence>
<dbReference type="AlphaFoldDB" id="A0A1F5G4J4"/>
<comment type="caution">
    <text evidence="3">The sequence shown here is derived from an EMBL/GenBank/DDBJ whole genome shotgun (WGS) entry which is preliminary data.</text>
</comment>
<organism evidence="3 4">
    <name type="scientific">Candidatus Curtissbacteria bacterium RIFCSPHIGHO2_01_FULL_41_11</name>
    <dbReference type="NCBI Taxonomy" id="1797711"/>
    <lineage>
        <taxon>Bacteria</taxon>
        <taxon>Candidatus Curtissiibacteriota</taxon>
    </lineage>
</organism>
<dbReference type="SMART" id="SM00465">
    <property type="entry name" value="GIYc"/>
    <property type="match status" value="1"/>
</dbReference>
<name>A0A1F5G4J4_9BACT</name>
<proteinExistence type="inferred from homology"/>
<dbReference type="Proteomes" id="UP000179102">
    <property type="component" value="Unassembled WGS sequence"/>
</dbReference>
<dbReference type="PANTHER" id="PTHR34477">
    <property type="entry name" value="UPF0213 PROTEIN YHBQ"/>
    <property type="match status" value="1"/>
</dbReference>
<dbReference type="EMBL" id="MFAZ01000031">
    <property type="protein sequence ID" value="OGD86796.1"/>
    <property type="molecule type" value="Genomic_DNA"/>
</dbReference>
<dbReference type="CDD" id="cd10448">
    <property type="entry name" value="GIY-YIG_unchar_3"/>
    <property type="match status" value="1"/>
</dbReference>
<dbReference type="Pfam" id="PF01541">
    <property type="entry name" value="GIY-YIG"/>
    <property type="match status" value="1"/>
</dbReference>
<feature type="domain" description="GIY-YIG" evidence="2">
    <location>
        <begin position="7"/>
        <end position="83"/>
    </location>
</feature>
<evidence type="ECO:0000313" key="4">
    <source>
        <dbReference type="Proteomes" id="UP000179102"/>
    </source>
</evidence>
<reference evidence="3 4" key="1">
    <citation type="journal article" date="2016" name="Nat. Commun.">
        <title>Thousands of microbial genomes shed light on interconnected biogeochemical processes in an aquifer system.</title>
        <authorList>
            <person name="Anantharaman K."/>
            <person name="Brown C.T."/>
            <person name="Hug L.A."/>
            <person name="Sharon I."/>
            <person name="Castelle C.J."/>
            <person name="Probst A.J."/>
            <person name="Thomas B.C."/>
            <person name="Singh A."/>
            <person name="Wilkins M.J."/>
            <person name="Karaoz U."/>
            <person name="Brodie E.L."/>
            <person name="Williams K.H."/>
            <person name="Hubbard S.S."/>
            <person name="Banfield J.F."/>
        </authorList>
    </citation>
    <scope>NUCLEOTIDE SEQUENCE [LARGE SCALE GENOMIC DNA]</scope>
</reference>
<dbReference type="InterPro" id="IPR035901">
    <property type="entry name" value="GIY-YIG_endonuc_sf"/>
</dbReference>
<gene>
    <name evidence="3" type="ORF">A2870_02360</name>
</gene>
<dbReference type="InterPro" id="IPR050190">
    <property type="entry name" value="UPF0213_domain"/>
</dbReference>
<dbReference type="PANTHER" id="PTHR34477:SF5">
    <property type="entry name" value="BSL5627 PROTEIN"/>
    <property type="match status" value="1"/>
</dbReference>
<dbReference type="PROSITE" id="PS50164">
    <property type="entry name" value="GIY_YIG"/>
    <property type="match status" value="1"/>
</dbReference>
<dbReference type="Gene3D" id="3.40.1440.10">
    <property type="entry name" value="GIY-YIG endonuclease"/>
    <property type="match status" value="1"/>
</dbReference>
<dbReference type="InterPro" id="IPR000305">
    <property type="entry name" value="GIY-YIG_endonuc"/>
</dbReference>